<dbReference type="RefSeq" id="WP_143409579.1">
    <property type="nucleotide sequence ID" value="NZ_VHSF01000001.1"/>
</dbReference>
<proteinExistence type="predicted"/>
<evidence type="ECO:0000313" key="1">
    <source>
        <dbReference type="EMBL" id="TRO66800.1"/>
    </source>
</evidence>
<reference evidence="1 2" key="1">
    <citation type="submission" date="2019-06" db="EMBL/GenBank/DDBJ databases">
        <title>Gramella sabulilitoris sp. nov., isolated from a marine sand.</title>
        <authorList>
            <person name="Yoon J.-H."/>
        </authorList>
    </citation>
    <scope>NUCLEOTIDE SEQUENCE [LARGE SCALE GENOMIC DNA]</scope>
    <source>
        <strain evidence="1 2">HSMS-1</strain>
    </source>
</reference>
<organism evidence="1 2">
    <name type="scientific">Christiangramia sabulilitoris</name>
    <dbReference type="NCBI Taxonomy" id="2583991"/>
    <lineage>
        <taxon>Bacteria</taxon>
        <taxon>Pseudomonadati</taxon>
        <taxon>Bacteroidota</taxon>
        <taxon>Flavobacteriia</taxon>
        <taxon>Flavobacteriales</taxon>
        <taxon>Flavobacteriaceae</taxon>
        <taxon>Christiangramia</taxon>
    </lineage>
</organism>
<evidence type="ECO:0000313" key="2">
    <source>
        <dbReference type="Proteomes" id="UP000315131"/>
    </source>
</evidence>
<dbReference type="Proteomes" id="UP000315131">
    <property type="component" value="Unassembled WGS sequence"/>
</dbReference>
<gene>
    <name evidence="1" type="ORF">FGM01_02600</name>
</gene>
<accession>A0A550I754</accession>
<name>A0A550I754_9FLAO</name>
<dbReference type="EMBL" id="VHSF01000001">
    <property type="protein sequence ID" value="TRO66800.1"/>
    <property type="molecule type" value="Genomic_DNA"/>
</dbReference>
<protein>
    <submittedName>
        <fullName evidence="1">Uncharacterized protein</fullName>
    </submittedName>
</protein>
<comment type="caution">
    <text evidence="1">The sequence shown here is derived from an EMBL/GenBank/DDBJ whole genome shotgun (WGS) entry which is preliminary data.</text>
</comment>
<sequence>MKILTVITFCLIVVTSSAQDLKGKWFLTKEGDTYIVPENLIMEVKKDSIKYYSFDQFVFTQSAKIEEKKIKFENGDIRDFEFINQNSFKFISQKDKDSTNFEYVRLIPTKTNLQKEEIENLSFEFNWNGEKIKIKFKQEKGFEEISLEKIDSTYFASFYLLGKRAEVLPIKEITLDKMILYGTPGKPYEIVGEKIE</sequence>
<dbReference type="OrthoDB" id="1451537at2"/>
<keyword evidence="2" id="KW-1185">Reference proteome</keyword>
<dbReference type="AlphaFoldDB" id="A0A550I754"/>